<dbReference type="EMBL" id="RYZI01000087">
    <property type="protein sequence ID" value="RWA11190.1"/>
    <property type="molecule type" value="Genomic_DNA"/>
</dbReference>
<dbReference type="NCBIfam" id="NF041278">
    <property type="entry name" value="CmcJ_NvfI_EfuI"/>
    <property type="match status" value="1"/>
</dbReference>
<evidence type="ECO:0008006" key="5">
    <source>
        <dbReference type="Google" id="ProtNLM"/>
    </source>
</evidence>
<evidence type="ECO:0000256" key="2">
    <source>
        <dbReference type="SAM" id="MobiDB-lite"/>
    </source>
</evidence>
<evidence type="ECO:0000256" key="1">
    <source>
        <dbReference type="ARBA" id="ARBA00023604"/>
    </source>
</evidence>
<dbReference type="Proteomes" id="UP000286045">
    <property type="component" value="Unassembled WGS sequence"/>
</dbReference>
<organism evidence="3 4">
    <name type="scientific">Xylaria grammica</name>
    <dbReference type="NCBI Taxonomy" id="363999"/>
    <lineage>
        <taxon>Eukaryota</taxon>
        <taxon>Fungi</taxon>
        <taxon>Dikarya</taxon>
        <taxon>Ascomycota</taxon>
        <taxon>Pezizomycotina</taxon>
        <taxon>Sordariomycetes</taxon>
        <taxon>Xylariomycetidae</taxon>
        <taxon>Xylariales</taxon>
        <taxon>Xylariaceae</taxon>
        <taxon>Xylaria</taxon>
    </lineage>
</organism>
<proteinExistence type="inferred from homology"/>
<evidence type="ECO:0000313" key="4">
    <source>
        <dbReference type="Proteomes" id="UP000286045"/>
    </source>
</evidence>
<accession>A0A439D9V4</accession>
<comment type="similarity">
    <text evidence="1">Belongs to the asaB hydroxylase/desaturase family.</text>
</comment>
<comment type="caution">
    <text evidence="3">The sequence shown here is derived from an EMBL/GenBank/DDBJ whole genome shotgun (WGS) entry which is preliminary data.</text>
</comment>
<gene>
    <name evidence="3" type="ORF">EKO27_g3909</name>
</gene>
<feature type="region of interest" description="Disordered" evidence="2">
    <location>
        <begin position="27"/>
        <end position="47"/>
    </location>
</feature>
<dbReference type="GO" id="GO:0016491">
    <property type="term" value="F:oxidoreductase activity"/>
    <property type="evidence" value="ECO:0007669"/>
    <property type="project" value="InterPro"/>
</dbReference>
<dbReference type="AlphaFoldDB" id="A0A439D9V4"/>
<dbReference type="PANTHER" id="PTHR34598">
    <property type="entry name" value="BLL6449 PROTEIN"/>
    <property type="match status" value="1"/>
</dbReference>
<evidence type="ECO:0000313" key="3">
    <source>
        <dbReference type="EMBL" id="RWA11190.1"/>
    </source>
</evidence>
<dbReference type="STRING" id="363999.A0A439D9V4"/>
<dbReference type="PANTHER" id="PTHR34598:SF3">
    <property type="entry name" value="OXIDOREDUCTASE AN1597"/>
    <property type="match status" value="1"/>
</dbReference>
<dbReference type="InterPro" id="IPR044053">
    <property type="entry name" value="AsaB-like"/>
</dbReference>
<keyword evidence="4" id="KW-1185">Reference proteome</keyword>
<protein>
    <recommendedName>
        <fullName evidence="5">Methyltransferase</fullName>
    </recommendedName>
</protein>
<sequence length="291" mass="33686">MFNLWKTTMAQSTDTLRRTLSFYSPPLDGSDPEYIEGTSEESGRRNYPNREESVLIRDMRGHHKSFTLDEHSFTVLPGVFDLNIDFTEPEEITERYLPWVDDLLRRNIPRVASVTTFNYTVRKASMTKTPIRQVHKIHIDQSPKGAFMRARRHLPTEDITAIENGKAHFRIINVWKPIFRPVKDYPITAAEFRSLRATDLVPVRQVSSDYVGETYVAKYRDGQRFWYWSNMTPDDVFLIQCFDSEEQSLESVALGGLQHAQCAHGSFRLADDVDESCTRESIEVRCLVVIV</sequence>
<reference evidence="3 4" key="1">
    <citation type="submission" date="2018-12" db="EMBL/GenBank/DDBJ databases">
        <title>Draft genome sequence of Xylaria grammica IHI A82.</title>
        <authorList>
            <person name="Buettner E."/>
            <person name="Kellner H."/>
        </authorList>
    </citation>
    <scope>NUCLEOTIDE SEQUENCE [LARGE SCALE GENOMIC DNA]</scope>
    <source>
        <strain evidence="3 4">IHI A82</strain>
    </source>
</reference>
<name>A0A439D9V4_9PEZI</name>